<dbReference type="RefSeq" id="WP_187636825.1">
    <property type="nucleotide sequence ID" value="NZ_VZQQ01000025.1"/>
</dbReference>
<dbReference type="Proteomes" id="UP000736373">
    <property type="component" value="Unassembled WGS sequence"/>
</dbReference>
<proteinExistence type="predicted"/>
<gene>
    <name evidence="1" type="ORF">F6X42_25675</name>
</gene>
<organism evidence="1 2">
    <name type="scientific">Paraburkholderia podalyriae</name>
    <dbReference type="NCBI Taxonomy" id="1938811"/>
    <lineage>
        <taxon>Bacteria</taxon>
        <taxon>Pseudomonadati</taxon>
        <taxon>Pseudomonadota</taxon>
        <taxon>Betaproteobacteria</taxon>
        <taxon>Burkholderiales</taxon>
        <taxon>Burkholderiaceae</taxon>
        <taxon>Paraburkholderia</taxon>
    </lineage>
</organism>
<sequence>MFAKTRKPRLPAASVVSKYARLVVVTVTAIFFMLQALAGHAADSGVHKGDTRQINSQVNRLIAVLKDEYAEEAPHDRQVQFIDVSNFGKIAIAAFIIEGFGGGNNVHQFMAVFGPPDGPGPKSLLPYYALSALTEIGDECAVDVRSVRASAIRRDGSLALTLPTFLTSTTGSCEGKTRSYILRTNEARLQRLELR</sequence>
<comment type="caution">
    <text evidence="1">The sequence shown here is derived from an EMBL/GenBank/DDBJ whole genome shotgun (WGS) entry which is preliminary data.</text>
</comment>
<name>A0ABR7PU97_9BURK</name>
<dbReference type="EMBL" id="VZQQ01000025">
    <property type="protein sequence ID" value="MBC8749845.1"/>
    <property type="molecule type" value="Genomic_DNA"/>
</dbReference>
<accession>A0ABR7PU97</accession>
<evidence type="ECO:0000313" key="2">
    <source>
        <dbReference type="Proteomes" id="UP000736373"/>
    </source>
</evidence>
<protein>
    <submittedName>
        <fullName evidence="1">Uncharacterized protein</fullName>
    </submittedName>
</protein>
<keyword evidence="2" id="KW-1185">Reference proteome</keyword>
<reference evidence="1 2" key="1">
    <citation type="submission" date="2019-09" db="EMBL/GenBank/DDBJ databases">
        <title>Paraburkholderia podalyriae sp. nov., A South African Podalyria-associated rhizobium.</title>
        <authorList>
            <person name="Mavima L."/>
            <person name="Beukes C.W."/>
            <person name="Palmer M."/>
            <person name="De Meyer S.E."/>
            <person name="James E.K."/>
            <person name="Maluk M."/>
            <person name="Avontuur J.R."/>
            <person name="Chan W.Y."/>
            <person name="Venter S.N."/>
            <person name="Steenkamp E.T."/>
        </authorList>
    </citation>
    <scope>NUCLEOTIDE SEQUENCE [LARGE SCALE GENOMIC DNA]</scope>
    <source>
        <strain evidence="1 2">WC7.3b</strain>
    </source>
</reference>
<evidence type="ECO:0000313" key="1">
    <source>
        <dbReference type="EMBL" id="MBC8749845.1"/>
    </source>
</evidence>